<sequence length="222" mass="26051">MQRPITKFSLITALALSLVACSQIETVVKEEKTTEKYISMPIAESAFIKKYEYNKNKYLFIYDEEKRPYIKDVDNRLPSALLDYIYEESKKNNLSYELMMALAKVESDFNTQLVSTTSDYGLFQLHAPTAKAIADEMGIKTYNLKDSKTNVRFSIHYLKQLRDYWRDQGVDEEDMFALTVISYNRGISGTKSYLKHRNIDDNTYLKRVREWKQKYEESVVES</sequence>
<dbReference type="STRING" id="1469647.BC351_00930"/>
<dbReference type="PROSITE" id="PS51257">
    <property type="entry name" value="PROKAR_LIPOPROTEIN"/>
    <property type="match status" value="1"/>
</dbReference>
<evidence type="ECO:0000313" key="4">
    <source>
        <dbReference type="Proteomes" id="UP000190626"/>
    </source>
</evidence>
<dbReference type="PANTHER" id="PTHR37423:SF2">
    <property type="entry name" value="MEMBRANE-BOUND LYTIC MUREIN TRANSGLYCOSYLASE C"/>
    <property type="match status" value="1"/>
</dbReference>
<gene>
    <name evidence="3" type="ORF">BC351_00930</name>
</gene>
<keyword evidence="4" id="KW-1185">Reference proteome</keyword>
<dbReference type="RefSeq" id="WP_079408837.1">
    <property type="nucleotide sequence ID" value="NZ_MBTG01000001.1"/>
</dbReference>
<evidence type="ECO:0000259" key="2">
    <source>
        <dbReference type="Pfam" id="PF01464"/>
    </source>
</evidence>
<name>A0A1V4HSI8_9BACL</name>
<dbReference type="Gene3D" id="1.10.530.10">
    <property type="match status" value="1"/>
</dbReference>
<accession>A0A1V4HSI8</accession>
<keyword evidence="1" id="KW-0732">Signal</keyword>
<dbReference type="InterPro" id="IPR023346">
    <property type="entry name" value="Lysozyme-like_dom_sf"/>
</dbReference>
<feature type="signal peptide" evidence="1">
    <location>
        <begin position="1"/>
        <end position="22"/>
    </location>
</feature>
<feature type="chain" id="PRO_5039727765" description="Transglycosylase SLT domain-containing protein" evidence="1">
    <location>
        <begin position="23"/>
        <end position="222"/>
    </location>
</feature>
<dbReference type="OrthoDB" id="2476746at2"/>
<comment type="caution">
    <text evidence="3">The sequence shown here is derived from an EMBL/GenBank/DDBJ whole genome shotgun (WGS) entry which is preliminary data.</text>
</comment>
<organism evidence="3 4">
    <name type="scientific">Paenibacillus ferrarius</name>
    <dbReference type="NCBI Taxonomy" id="1469647"/>
    <lineage>
        <taxon>Bacteria</taxon>
        <taxon>Bacillati</taxon>
        <taxon>Bacillota</taxon>
        <taxon>Bacilli</taxon>
        <taxon>Bacillales</taxon>
        <taxon>Paenibacillaceae</taxon>
        <taxon>Paenibacillus</taxon>
    </lineage>
</organism>
<protein>
    <recommendedName>
        <fullName evidence="2">Transglycosylase SLT domain-containing protein</fullName>
    </recommendedName>
</protein>
<dbReference type="AlphaFoldDB" id="A0A1V4HSI8"/>
<dbReference type="SUPFAM" id="SSF53955">
    <property type="entry name" value="Lysozyme-like"/>
    <property type="match status" value="1"/>
</dbReference>
<proteinExistence type="predicted"/>
<dbReference type="InterPro" id="IPR008258">
    <property type="entry name" value="Transglycosylase_SLT_dom_1"/>
</dbReference>
<feature type="domain" description="Transglycosylase SLT" evidence="2">
    <location>
        <begin position="84"/>
        <end position="198"/>
    </location>
</feature>
<reference evidence="4" key="1">
    <citation type="submission" date="2016-07" db="EMBL/GenBank/DDBJ databases">
        <authorList>
            <person name="Florea S."/>
            <person name="Webb J.S."/>
            <person name="Jaromczyk J."/>
            <person name="Schardl C.L."/>
        </authorList>
    </citation>
    <scope>NUCLEOTIDE SEQUENCE [LARGE SCALE GENOMIC DNA]</scope>
    <source>
        <strain evidence="4">CY1</strain>
    </source>
</reference>
<dbReference type="PANTHER" id="PTHR37423">
    <property type="entry name" value="SOLUBLE LYTIC MUREIN TRANSGLYCOSYLASE-RELATED"/>
    <property type="match status" value="1"/>
</dbReference>
<dbReference type="Pfam" id="PF01464">
    <property type="entry name" value="SLT"/>
    <property type="match status" value="1"/>
</dbReference>
<dbReference type="Proteomes" id="UP000190626">
    <property type="component" value="Unassembled WGS sequence"/>
</dbReference>
<dbReference type="EMBL" id="MBTG01000001">
    <property type="protein sequence ID" value="OPH61836.1"/>
    <property type="molecule type" value="Genomic_DNA"/>
</dbReference>
<evidence type="ECO:0000313" key="3">
    <source>
        <dbReference type="EMBL" id="OPH61836.1"/>
    </source>
</evidence>
<evidence type="ECO:0000256" key="1">
    <source>
        <dbReference type="SAM" id="SignalP"/>
    </source>
</evidence>